<dbReference type="InterPro" id="IPR003838">
    <property type="entry name" value="ABC3_permease_C"/>
</dbReference>
<dbReference type="Pfam" id="PF12704">
    <property type="entry name" value="MacB_PCD"/>
    <property type="match status" value="1"/>
</dbReference>
<feature type="transmembrane region" description="Helical" evidence="6">
    <location>
        <begin position="374"/>
        <end position="397"/>
    </location>
</feature>
<dbReference type="Pfam" id="PF02687">
    <property type="entry name" value="FtsX"/>
    <property type="match status" value="2"/>
</dbReference>
<dbReference type="GO" id="GO:0005886">
    <property type="term" value="C:plasma membrane"/>
    <property type="evidence" value="ECO:0007669"/>
    <property type="project" value="UniProtKB-SubCell"/>
</dbReference>
<evidence type="ECO:0000256" key="5">
    <source>
        <dbReference type="ARBA" id="ARBA00023136"/>
    </source>
</evidence>
<sequence length="793" mass="88906">MNIRKSLRIIFRNKIYSLLNIVGLAIGITSATLIFLWVESKVNFNKAIPNSRNIYVGALHYFSASGECETYFETNNPLKKTLDDEFPEVKSCARYNDETLIFIPENTTSSFEEKGAYADSTLFDMIGVKFLSGDMHSVFEPQQAIVLSRSMARKIYGEEDPIGKGLLNEGVIYQVTGVFEDMPRNTSFQFEWLIPFRVEELAQSKNFDLNGWGYSWLQTYVELQPDVDLNQLNEKLKGLAYRKEGGDYNSLHIFLYPLNKKLLYGQFVNGVETGGGYIKTVSLFFLIGILILCIACINFMNLSTARSQKRALEVGVRKTFGTKRKYLIRQFLVESGMITGIALLLSIGLIWLSLPFFNEFIGTQLTFSIFNPTILLGLVAIGLFCTFLAGSYPALFLSSFNPLTTLKMQKVTKTGSAVWIRQGLVVFQFTMAFILICTTLVIYLQIQLAQNRDIGMKKENLVSFPVTTELCNSSSSVRNELINTGLVESCGFSSSPLLKAYLGTNPWYWNGKDPDDDTSVFFNFVSDGLVDAAGIKLIDGTDIDPAKKNSRGSRGVLINETLAKRMGKEGRVGGKLGQSPDNKWEIVGIMKDFVFEDLYAIQPGPVLFSYAPQRTSFLFIRLKPDINRYEAIGRIQTVLRSFTPYHAFEPNFMTDRFDRMFEEEHLVEKLSALFAALAIFISCLGLLGLSAFSAEQRTKEIGVRKVLGAKIIDILFLLGKAYMVLLLISFVIGIPISLYAANHYLKDYAYRITLSWDIFAGVALLITLIALLTVSLQSLKAALANPVKSIKTE</sequence>
<dbReference type="EMBL" id="AQHW01000016">
    <property type="protein sequence ID" value="KKB54497.1"/>
    <property type="molecule type" value="Genomic_DNA"/>
</dbReference>
<feature type="domain" description="ABC3 transporter permease C-terminal" evidence="7">
    <location>
        <begin position="286"/>
        <end position="402"/>
    </location>
</feature>
<evidence type="ECO:0000313" key="10">
    <source>
        <dbReference type="Proteomes" id="UP000033035"/>
    </source>
</evidence>
<keyword evidence="5 6" id="KW-0472">Membrane</keyword>
<proteinExistence type="predicted"/>
<protein>
    <recommendedName>
        <fullName evidence="11">ABC transporter permease</fullName>
    </recommendedName>
</protein>
<dbReference type="STRING" id="1203610.HMPREF1536_03417"/>
<comment type="subcellular location">
    <subcellularLocation>
        <location evidence="1">Cell membrane</location>
        <topology evidence="1">Multi-pass membrane protein</topology>
    </subcellularLocation>
</comment>
<evidence type="ECO:0000259" key="8">
    <source>
        <dbReference type="Pfam" id="PF12704"/>
    </source>
</evidence>
<feature type="transmembrane region" description="Helical" evidence="6">
    <location>
        <begin position="418"/>
        <end position="444"/>
    </location>
</feature>
<dbReference type="HOGENOM" id="CLU_008713_1_0_10"/>
<dbReference type="AlphaFoldDB" id="A0A0F5JAN3"/>
<dbReference type="InterPro" id="IPR050250">
    <property type="entry name" value="Macrolide_Exporter_MacB"/>
</dbReference>
<keyword evidence="10" id="KW-1185">Reference proteome</keyword>
<evidence type="ECO:0008006" key="11">
    <source>
        <dbReference type="Google" id="ProtNLM"/>
    </source>
</evidence>
<evidence type="ECO:0000256" key="6">
    <source>
        <dbReference type="SAM" id="Phobius"/>
    </source>
</evidence>
<keyword evidence="2" id="KW-1003">Cell membrane</keyword>
<feature type="domain" description="MacB-like periplasmic core" evidence="8">
    <location>
        <begin position="17"/>
        <end position="237"/>
    </location>
</feature>
<evidence type="ECO:0000313" key="9">
    <source>
        <dbReference type="EMBL" id="KKB54497.1"/>
    </source>
</evidence>
<feature type="transmembrane region" description="Helical" evidence="6">
    <location>
        <begin position="281"/>
        <end position="300"/>
    </location>
</feature>
<feature type="domain" description="ABC3 transporter permease C-terminal" evidence="7">
    <location>
        <begin position="673"/>
        <end position="783"/>
    </location>
</feature>
<evidence type="ECO:0000256" key="1">
    <source>
        <dbReference type="ARBA" id="ARBA00004651"/>
    </source>
</evidence>
<comment type="caution">
    <text evidence="9">The sequence shown here is derived from an EMBL/GenBank/DDBJ whole genome shotgun (WGS) entry which is preliminary data.</text>
</comment>
<evidence type="ECO:0000259" key="7">
    <source>
        <dbReference type="Pfam" id="PF02687"/>
    </source>
</evidence>
<dbReference type="GO" id="GO:0022857">
    <property type="term" value="F:transmembrane transporter activity"/>
    <property type="evidence" value="ECO:0007669"/>
    <property type="project" value="TreeGrafter"/>
</dbReference>
<feature type="transmembrane region" description="Helical" evidence="6">
    <location>
        <begin position="331"/>
        <end position="354"/>
    </location>
</feature>
<feature type="transmembrane region" description="Helical" evidence="6">
    <location>
        <begin position="15"/>
        <end position="38"/>
    </location>
</feature>
<accession>A0A0F5JAN3</accession>
<organism evidence="9 10">
    <name type="scientific">Parabacteroides gordonii MS-1 = DSM 23371</name>
    <dbReference type="NCBI Taxonomy" id="1203610"/>
    <lineage>
        <taxon>Bacteria</taxon>
        <taxon>Pseudomonadati</taxon>
        <taxon>Bacteroidota</taxon>
        <taxon>Bacteroidia</taxon>
        <taxon>Bacteroidales</taxon>
        <taxon>Tannerellaceae</taxon>
        <taxon>Parabacteroides</taxon>
    </lineage>
</organism>
<dbReference type="PANTHER" id="PTHR30572:SF18">
    <property type="entry name" value="ABC-TYPE MACROLIDE FAMILY EXPORT SYSTEM PERMEASE COMPONENT 2"/>
    <property type="match status" value="1"/>
</dbReference>
<evidence type="ECO:0000256" key="2">
    <source>
        <dbReference type="ARBA" id="ARBA00022475"/>
    </source>
</evidence>
<keyword evidence="4 6" id="KW-1133">Transmembrane helix</keyword>
<name>A0A0F5JAN3_9BACT</name>
<dbReference type="PATRIC" id="fig|1203610.3.peg.3482"/>
<dbReference type="RefSeq" id="WP_028727594.1">
    <property type="nucleotide sequence ID" value="NZ_AUAE01000017.1"/>
</dbReference>
<dbReference type="PANTHER" id="PTHR30572">
    <property type="entry name" value="MEMBRANE COMPONENT OF TRANSPORTER-RELATED"/>
    <property type="match status" value="1"/>
</dbReference>
<reference evidence="9 10" key="1">
    <citation type="submission" date="2013-04" db="EMBL/GenBank/DDBJ databases">
        <title>The Genome Sequence of Parabacteroides gordonii DSM 23371.</title>
        <authorList>
            <consortium name="The Broad Institute Genomics Platform"/>
            <person name="Earl A."/>
            <person name="Ward D."/>
            <person name="Feldgarden M."/>
            <person name="Gevers D."/>
            <person name="Martens E."/>
            <person name="Sakamoto M."/>
            <person name="Benno Y."/>
            <person name="Suzuki N."/>
            <person name="Matsunaga N."/>
            <person name="Koshihara K."/>
            <person name="Seki M."/>
            <person name="Komiya H."/>
            <person name="Walker B."/>
            <person name="Young S."/>
            <person name="Zeng Q."/>
            <person name="Gargeya S."/>
            <person name="Fitzgerald M."/>
            <person name="Haas B."/>
            <person name="Abouelleil A."/>
            <person name="Allen A.W."/>
            <person name="Alvarado L."/>
            <person name="Arachchi H.M."/>
            <person name="Berlin A.M."/>
            <person name="Chapman S.B."/>
            <person name="Gainer-Dewar J."/>
            <person name="Goldberg J."/>
            <person name="Griggs A."/>
            <person name="Gujja S."/>
            <person name="Hansen M."/>
            <person name="Howarth C."/>
            <person name="Imamovic A."/>
            <person name="Ireland A."/>
            <person name="Larimer J."/>
            <person name="McCowan C."/>
            <person name="Murphy C."/>
            <person name="Pearson M."/>
            <person name="Poon T.W."/>
            <person name="Priest M."/>
            <person name="Roberts A."/>
            <person name="Saif S."/>
            <person name="Shea T."/>
            <person name="Sisk P."/>
            <person name="Sykes S."/>
            <person name="Wortman J."/>
            <person name="Nusbaum C."/>
            <person name="Birren B."/>
        </authorList>
    </citation>
    <scope>NUCLEOTIDE SEQUENCE [LARGE SCALE GENOMIC DNA]</scope>
    <source>
        <strain evidence="9 10">MS-1</strain>
    </source>
</reference>
<dbReference type="Proteomes" id="UP000033035">
    <property type="component" value="Unassembled WGS sequence"/>
</dbReference>
<evidence type="ECO:0000256" key="3">
    <source>
        <dbReference type="ARBA" id="ARBA00022692"/>
    </source>
</evidence>
<keyword evidence="3 6" id="KW-0812">Transmembrane</keyword>
<feature type="transmembrane region" description="Helical" evidence="6">
    <location>
        <begin position="714"/>
        <end position="738"/>
    </location>
</feature>
<evidence type="ECO:0000256" key="4">
    <source>
        <dbReference type="ARBA" id="ARBA00022989"/>
    </source>
</evidence>
<gene>
    <name evidence="9" type="ORF">HMPREF1536_03417</name>
</gene>
<feature type="transmembrane region" description="Helical" evidence="6">
    <location>
        <begin position="758"/>
        <end position="779"/>
    </location>
</feature>
<dbReference type="InterPro" id="IPR025857">
    <property type="entry name" value="MacB_PCD"/>
</dbReference>
<feature type="transmembrane region" description="Helical" evidence="6">
    <location>
        <begin position="670"/>
        <end position="693"/>
    </location>
</feature>